<protein>
    <recommendedName>
        <fullName evidence="3 6">Glucosylceramidase</fullName>
        <ecNumber evidence="3 6">3.2.1.45</ecNumber>
    </recommendedName>
</protein>
<dbReference type="Pfam" id="PF02055">
    <property type="entry name" value="Glyco_hydro_30"/>
    <property type="match status" value="1"/>
</dbReference>
<dbReference type="GO" id="GO:0016020">
    <property type="term" value="C:membrane"/>
    <property type="evidence" value="ECO:0007669"/>
    <property type="project" value="GOC"/>
</dbReference>
<dbReference type="SUPFAM" id="SSF51445">
    <property type="entry name" value="(Trans)glycosidases"/>
    <property type="match status" value="1"/>
</dbReference>
<keyword evidence="6" id="KW-0746">Sphingolipid metabolism</keyword>
<keyword evidence="4" id="KW-0732">Signal</keyword>
<evidence type="ECO:0000259" key="7">
    <source>
        <dbReference type="Pfam" id="PF02055"/>
    </source>
</evidence>
<keyword evidence="5 6" id="KW-0378">Hydrolase</keyword>
<dbReference type="PANTHER" id="PTHR11069">
    <property type="entry name" value="GLUCOSYLCERAMIDASE"/>
    <property type="match status" value="1"/>
</dbReference>
<keyword evidence="6" id="KW-0326">Glycosidase</keyword>
<dbReference type="InterPro" id="IPR001139">
    <property type="entry name" value="Glyco_hydro_30"/>
</dbReference>
<sequence length="90" mass="10121">MTILADSEASKYVDGTAVHWYDDLPWDPASKLSDLYLAHSDKFILSTEACNGWLDPPLQGPSYGNWYRGASYANDIIIGIANDKRIIQYH</sequence>
<comment type="catalytic activity">
    <reaction evidence="1">
        <text>a beta-D-glucosyl-(1&lt;-&gt;1')-N-acylsphing-4-enine + H2O = an N-acylsphing-4-enine + D-glucose</text>
        <dbReference type="Rhea" id="RHEA:13269"/>
        <dbReference type="ChEBI" id="CHEBI:4167"/>
        <dbReference type="ChEBI" id="CHEBI:15377"/>
        <dbReference type="ChEBI" id="CHEBI:22801"/>
        <dbReference type="ChEBI" id="CHEBI:52639"/>
        <dbReference type="EC" id="3.2.1.45"/>
    </reaction>
    <physiologicalReaction direction="left-to-right" evidence="1">
        <dbReference type="Rhea" id="RHEA:13270"/>
    </physiologicalReaction>
</comment>
<reference evidence="9" key="1">
    <citation type="submission" date="2022-11" db="UniProtKB">
        <authorList>
            <consortium name="WormBaseParasite"/>
        </authorList>
    </citation>
    <scope>IDENTIFICATION</scope>
</reference>
<evidence type="ECO:0000256" key="3">
    <source>
        <dbReference type="ARBA" id="ARBA00012658"/>
    </source>
</evidence>
<dbReference type="InterPro" id="IPR017853">
    <property type="entry name" value="GH"/>
</dbReference>
<dbReference type="PANTHER" id="PTHR11069:SF23">
    <property type="entry name" value="LYSOSOMAL ACID GLUCOSYLCERAMIDASE"/>
    <property type="match status" value="1"/>
</dbReference>
<evidence type="ECO:0000256" key="5">
    <source>
        <dbReference type="ARBA" id="ARBA00022801"/>
    </source>
</evidence>
<proteinExistence type="inferred from homology"/>
<dbReference type="GO" id="GO:0004348">
    <property type="term" value="F:glucosylceramidase activity"/>
    <property type="evidence" value="ECO:0007669"/>
    <property type="project" value="UniProtKB-EC"/>
</dbReference>
<dbReference type="EC" id="3.2.1.45" evidence="3 6"/>
<evidence type="ECO:0000256" key="1">
    <source>
        <dbReference type="ARBA" id="ARBA00001013"/>
    </source>
</evidence>
<dbReference type="AlphaFoldDB" id="A0A914EEL2"/>
<evidence type="ECO:0000256" key="6">
    <source>
        <dbReference type="RuleBase" id="RU361188"/>
    </source>
</evidence>
<keyword evidence="6" id="KW-0443">Lipid metabolism</keyword>
<dbReference type="Proteomes" id="UP000887540">
    <property type="component" value="Unplaced"/>
</dbReference>
<dbReference type="GO" id="GO:0006680">
    <property type="term" value="P:glucosylceramide catabolic process"/>
    <property type="evidence" value="ECO:0007669"/>
    <property type="project" value="TreeGrafter"/>
</dbReference>
<evidence type="ECO:0000256" key="2">
    <source>
        <dbReference type="ARBA" id="ARBA00005382"/>
    </source>
</evidence>
<evidence type="ECO:0000313" key="8">
    <source>
        <dbReference type="Proteomes" id="UP000887540"/>
    </source>
</evidence>
<evidence type="ECO:0000256" key="4">
    <source>
        <dbReference type="ARBA" id="ARBA00022729"/>
    </source>
</evidence>
<evidence type="ECO:0000313" key="9">
    <source>
        <dbReference type="WBParaSite" id="ACRNAN_scaffold7509.g18410.t1"/>
    </source>
</evidence>
<organism evidence="8 9">
    <name type="scientific">Acrobeloides nanus</name>
    <dbReference type="NCBI Taxonomy" id="290746"/>
    <lineage>
        <taxon>Eukaryota</taxon>
        <taxon>Metazoa</taxon>
        <taxon>Ecdysozoa</taxon>
        <taxon>Nematoda</taxon>
        <taxon>Chromadorea</taxon>
        <taxon>Rhabditida</taxon>
        <taxon>Tylenchina</taxon>
        <taxon>Cephalobomorpha</taxon>
        <taxon>Cephaloboidea</taxon>
        <taxon>Cephalobidae</taxon>
        <taxon>Acrobeloides</taxon>
    </lineage>
</organism>
<keyword evidence="8" id="KW-1185">Reference proteome</keyword>
<dbReference type="Gene3D" id="3.20.20.80">
    <property type="entry name" value="Glycosidases"/>
    <property type="match status" value="1"/>
</dbReference>
<comment type="similarity">
    <text evidence="2 6">Belongs to the glycosyl hydrolase 30 family.</text>
</comment>
<dbReference type="InterPro" id="IPR033453">
    <property type="entry name" value="Glyco_hydro_30_TIM-barrel"/>
</dbReference>
<name>A0A914EEL2_9BILA</name>
<dbReference type="WBParaSite" id="ACRNAN_scaffold7509.g18410.t1">
    <property type="protein sequence ID" value="ACRNAN_scaffold7509.g18410.t1"/>
    <property type="gene ID" value="ACRNAN_scaffold7509.g18410"/>
</dbReference>
<feature type="domain" description="Glycosyl hydrolase family 30 TIM-barrel" evidence="7">
    <location>
        <begin position="2"/>
        <end position="81"/>
    </location>
</feature>
<accession>A0A914EEL2</accession>